<comment type="caution">
    <text evidence="4">The sequence shown here is derived from an EMBL/GenBank/DDBJ whole genome shotgun (WGS) entry which is preliminary data.</text>
</comment>
<evidence type="ECO:0000259" key="3">
    <source>
        <dbReference type="SMART" id="SM00363"/>
    </source>
</evidence>
<dbReference type="SUPFAM" id="SSF55174">
    <property type="entry name" value="Alpha-L RNA-binding motif"/>
    <property type="match status" value="1"/>
</dbReference>
<dbReference type="Gene3D" id="3.10.290.10">
    <property type="entry name" value="RNA-binding S4 domain"/>
    <property type="match status" value="1"/>
</dbReference>
<dbReference type="Pfam" id="PF01479">
    <property type="entry name" value="S4"/>
    <property type="match status" value="1"/>
</dbReference>
<evidence type="ECO:0000256" key="2">
    <source>
        <dbReference type="SAM" id="MobiDB-lite"/>
    </source>
</evidence>
<sequence>MRRVLTLAARSSRLLLEAGALRPSAAVVASSRCFVAPSASVLARKQPPKKTISSFSNEDEEDDDEPLDDGLPRDYKLKTLKVGSRRLDTLVNRATGKSSSQVEKLILTGKVRVNEEPVTKKSYNVQKHDEIDVWKEPYVENDALADVHRVEIVDYKLTEAGYDIRVKSWQKMLVENWRGGSS</sequence>
<keyword evidence="5" id="KW-1185">Reference proteome</keyword>
<reference evidence="4" key="1">
    <citation type="submission" date="2023-06" db="EMBL/GenBank/DDBJ databases">
        <title>Genomic analysis of the entomopathogenic nematode Steinernema hermaphroditum.</title>
        <authorList>
            <person name="Schwarz E.M."/>
            <person name="Heppert J.K."/>
            <person name="Baniya A."/>
            <person name="Schwartz H.T."/>
            <person name="Tan C.-H."/>
            <person name="Antoshechkin I."/>
            <person name="Sternberg P.W."/>
            <person name="Goodrich-Blair H."/>
            <person name="Dillman A.R."/>
        </authorList>
    </citation>
    <scope>NUCLEOTIDE SEQUENCE</scope>
    <source>
        <strain evidence="4">PS9179</strain>
        <tissue evidence="4">Whole animal</tissue>
    </source>
</reference>
<proteinExistence type="predicted"/>
<accession>A0AA39IGI9</accession>
<organism evidence="4 5">
    <name type="scientific">Steinernema hermaphroditum</name>
    <dbReference type="NCBI Taxonomy" id="289476"/>
    <lineage>
        <taxon>Eukaryota</taxon>
        <taxon>Metazoa</taxon>
        <taxon>Ecdysozoa</taxon>
        <taxon>Nematoda</taxon>
        <taxon>Chromadorea</taxon>
        <taxon>Rhabditida</taxon>
        <taxon>Tylenchina</taxon>
        <taxon>Panagrolaimomorpha</taxon>
        <taxon>Strongyloidoidea</taxon>
        <taxon>Steinernematidae</taxon>
        <taxon>Steinernema</taxon>
    </lineage>
</organism>
<gene>
    <name evidence="4" type="ORF">QR680_007739</name>
</gene>
<dbReference type="Proteomes" id="UP001175271">
    <property type="component" value="Unassembled WGS sequence"/>
</dbReference>
<dbReference type="SMART" id="SM00363">
    <property type="entry name" value="S4"/>
    <property type="match status" value="1"/>
</dbReference>
<name>A0AA39IGI9_9BILA</name>
<feature type="compositionally biased region" description="Acidic residues" evidence="2">
    <location>
        <begin position="57"/>
        <end position="68"/>
    </location>
</feature>
<dbReference type="InterPro" id="IPR002942">
    <property type="entry name" value="S4_RNA-bd"/>
</dbReference>
<evidence type="ECO:0000313" key="4">
    <source>
        <dbReference type="EMBL" id="KAK0422712.1"/>
    </source>
</evidence>
<dbReference type="AlphaFoldDB" id="A0AA39IGI9"/>
<protein>
    <recommendedName>
        <fullName evidence="3">RNA-binding S4 domain-containing protein</fullName>
    </recommendedName>
</protein>
<dbReference type="GO" id="GO:1903108">
    <property type="term" value="P:regulation of mitochondrial transcription"/>
    <property type="evidence" value="ECO:0007669"/>
    <property type="project" value="TreeGrafter"/>
</dbReference>
<feature type="domain" description="RNA-binding S4" evidence="3">
    <location>
        <begin position="85"/>
        <end position="145"/>
    </location>
</feature>
<evidence type="ECO:0000313" key="5">
    <source>
        <dbReference type="Proteomes" id="UP001175271"/>
    </source>
</evidence>
<dbReference type="CDD" id="cd00165">
    <property type="entry name" value="S4"/>
    <property type="match status" value="1"/>
</dbReference>
<dbReference type="PROSITE" id="PS50889">
    <property type="entry name" value="S4"/>
    <property type="match status" value="1"/>
</dbReference>
<dbReference type="GO" id="GO:0005739">
    <property type="term" value="C:mitochondrion"/>
    <property type="evidence" value="ECO:0007669"/>
    <property type="project" value="TreeGrafter"/>
</dbReference>
<dbReference type="GO" id="GO:0003723">
    <property type="term" value="F:RNA binding"/>
    <property type="evidence" value="ECO:0007669"/>
    <property type="project" value="UniProtKB-KW"/>
</dbReference>
<evidence type="ECO:0000256" key="1">
    <source>
        <dbReference type="PROSITE-ProRule" id="PRU00182"/>
    </source>
</evidence>
<dbReference type="PANTHER" id="PTHR13633:SF3">
    <property type="entry name" value="MITOCHONDRIAL TRANSCRIPTION RESCUE FACTOR 1"/>
    <property type="match status" value="1"/>
</dbReference>
<dbReference type="PANTHER" id="PTHR13633">
    <property type="entry name" value="MITOCHONDRIAL TRANSCRIPTION RESCUE FACTOR 1"/>
    <property type="match status" value="1"/>
</dbReference>
<feature type="region of interest" description="Disordered" evidence="2">
    <location>
        <begin position="46"/>
        <end position="72"/>
    </location>
</feature>
<dbReference type="InterPro" id="IPR036986">
    <property type="entry name" value="S4_RNA-bd_sf"/>
</dbReference>
<dbReference type="EMBL" id="JAUCMV010000001">
    <property type="protein sequence ID" value="KAK0422712.1"/>
    <property type="molecule type" value="Genomic_DNA"/>
</dbReference>
<keyword evidence="1" id="KW-0694">RNA-binding</keyword>